<keyword evidence="1" id="KW-0175">Coiled coil</keyword>
<dbReference type="GeneID" id="89978168"/>
<dbReference type="Pfam" id="PF17056">
    <property type="entry name" value="KRE1"/>
    <property type="match status" value="1"/>
</dbReference>
<protein>
    <submittedName>
        <fullName evidence="4">Uncharacterized protein</fullName>
    </submittedName>
</protein>
<dbReference type="GO" id="GO:0031505">
    <property type="term" value="P:fungal-type cell wall organization"/>
    <property type="evidence" value="ECO:0007669"/>
    <property type="project" value="InterPro"/>
</dbReference>
<keyword evidence="5" id="KW-1185">Reference proteome</keyword>
<feature type="signal peptide" evidence="3">
    <location>
        <begin position="1"/>
        <end position="20"/>
    </location>
</feature>
<evidence type="ECO:0000313" key="4">
    <source>
        <dbReference type="EMBL" id="KAK5060126.1"/>
    </source>
</evidence>
<feature type="chain" id="PRO_5043608909" evidence="3">
    <location>
        <begin position="21"/>
        <end position="338"/>
    </location>
</feature>
<gene>
    <name evidence="4" type="ORF">LTR84_010010</name>
</gene>
<feature type="region of interest" description="Disordered" evidence="2">
    <location>
        <begin position="240"/>
        <end position="303"/>
    </location>
</feature>
<accession>A0AAV9NK94</accession>
<evidence type="ECO:0000256" key="1">
    <source>
        <dbReference type="SAM" id="Coils"/>
    </source>
</evidence>
<evidence type="ECO:0000256" key="3">
    <source>
        <dbReference type="SAM" id="SignalP"/>
    </source>
</evidence>
<keyword evidence="3" id="KW-0732">Signal</keyword>
<comment type="caution">
    <text evidence="4">The sequence shown here is derived from an EMBL/GenBank/DDBJ whole genome shotgun (WGS) entry which is preliminary data.</text>
</comment>
<sequence>MHSSTTSALLLTSLISAASAFVPMQIAPLPTDLDTNGWKAFTTLPAEPVPTAASSSPQPTPTETSEEIFEILPFPVPSDPAELKKRQGVNAAIPPVVTQVSPITTYQIDGVVNGVATRLNVVYTQTFNPIPDQWPSPTEAGTIGLGTIVGEIGVVKTKRSLPTQAPLAESPDPSPTAKSPEAENIPLLEKLRKAGKEMQAEVEELLNKVKKPAFEGNTLMDKLRKAGKEVQEEVEELLNKVKKPAGEKNEDSSLPLEKEFRSPTSASSTSKVPIPFGTPSGSEEVSTEPFHFNSGSENKGASNLLPEERIHGNDARVLKAGSLAIIAVTIGTLCVNYL</sequence>
<name>A0AAV9NK94_9EURO</name>
<reference evidence="4 5" key="1">
    <citation type="submission" date="2023-08" db="EMBL/GenBank/DDBJ databases">
        <title>Black Yeasts Isolated from many extreme environments.</title>
        <authorList>
            <person name="Coleine C."/>
            <person name="Stajich J.E."/>
            <person name="Selbmann L."/>
        </authorList>
    </citation>
    <scope>NUCLEOTIDE SEQUENCE [LARGE SCALE GENOMIC DNA]</scope>
    <source>
        <strain evidence="4 5">CCFEE 5792</strain>
    </source>
</reference>
<organism evidence="4 5">
    <name type="scientific">Exophiala bonariae</name>
    <dbReference type="NCBI Taxonomy" id="1690606"/>
    <lineage>
        <taxon>Eukaryota</taxon>
        <taxon>Fungi</taxon>
        <taxon>Dikarya</taxon>
        <taxon>Ascomycota</taxon>
        <taxon>Pezizomycotina</taxon>
        <taxon>Eurotiomycetes</taxon>
        <taxon>Chaetothyriomycetidae</taxon>
        <taxon>Chaetothyriales</taxon>
        <taxon>Herpotrichiellaceae</taxon>
        <taxon>Exophiala</taxon>
    </lineage>
</organism>
<dbReference type="AlphaFoldDB" id="A0AAV9NK94"/>
<evidence type="ECO:0000313" key="5">
    <source>
        <dbReference type="Proteomes" id="UP001358417"/>
    </source>
</evidence>
<feature type="compositionally biased region" description="Polar residues" evidence="2">
    <location>
        <begin position="262"/>
        <end position="271"/>
    </location>
</feature>
<dbReference type="InterPro" id="IPR031452">
    <property type="entry name" value="Kre1"/>
</dbReference>
<dbReference type="Proteomes" id="UP001358417">
    <property type="component" value="Unassembled WGS sequence"/>
</dbReference>
<evidence type="ECO:0000256" key="2">
    <source>
        <dbReference type="SAM" id="MobiDB-lite"/>
    </source>
</evidence>
<proteinExistence type="predicted"/>
<feature type="coiled-coil region" evidence="1">
    <location>
        <begin position="188"/>
        <end position="240"/>
    </location>
</feature>
<dbReference type="RefSeq" id="XP_064709947.1">
    <property type="nucleotide sequence ID" value="XM_064853548.1"/>
</dbReference>
<feature type="region of interest" description="Disordered" evidence="2">
    <location>
        <begin position="163"/>
        <end position="185"/>
    </location>
</feature>
<dbReference type="EMBL" id="JAVRRD010000004">
    <property type="protein sequence ID" value="KAK5060126.1"/>
    <property type="molecule type" value="Genomic_DNA"/>
</dbReference>
<feature type="compositionally biased region" description="Basic and acidic residues" evidence="2">
    <location>
        <begin position="244"/>
        <end position="261"/>
    </location>
</feature>